<feature type="compositionally biased region" description="Low complexity" evidence="1">
    <location>
        <begin position="81"/>
        <end position="105"/>
    </location>
</feature>
<proteinExistence type="predicted"/>
<dbReference type="Proteomes" id="UP000031668">
    <property type="component" value="Unassembled WGS sequence"/>
</dbReference>
<feature type="compositionally biased region" description="Polar residues" evidence="1">
    <location>
        <begin position="1"/>
        <end position="20"/>
    </location>
</feature>
<feature type="compositionally biased region" description="Basic residues" evidence="1">
    <location>
        <begin position="127"/>
        <end position="138"/>
    </location>
</feature>
<protein>
    <submittedName>
        <fullName evidence="2">Uncharacterized protein</fullName>
    </submittedName>
</protein>
<gene>
    <name evidence="2" type="ORF">RF11_00584</name>
</gene>
<accession>A0A0C2J4I3</accession>
<reference evidence="2 3" key="1">
    <citation type="journal article" date="2014" name="Genome Biol. Evol.">
        <title>The genome of the myxosporean Thelohanellus kitauei shows adaptations to nutrient acquisition within its fish host.</title>
        <authorList>
            <person name="Yang Y."/>
            <person name="Xiong J."/>
            <person name="Zhou Z."/>
            <person name="Huo F."/>
            <person name="Miao W."/>
            <person name="Ran C."/>
            <person name="Liu Y."/>
            <person name="Zhang J."/>
            <person name="Feng J."/>
            <person name="Wang M."/>
            <person name="Wang M."/>
            <person name="Wang L."/>
            <person name="Yao B."/>
        </authorList>
    </citation>
    <scope>NUCLEOTIDE SEQUENCE [LARGE SCALE GENOMIC DNA]</scope>
    <source>
        <strain evidence="2">Wuqing</strain>
    </source>
</reference>
<keyword evidence="3" id="KW-1185">Reference proteome</keyword>
<feature type="compositionally biased region" description="Polar residues" evidence="1">
    <location>
        <begin position="162"/>
        <end position="175"/>
    </location>
</feature>
<feature type="region of interest" description="Disordered" evidence="1">
    <location>
        <begin position="1"/>
        <end position="21"/>
    </location>
</feature>
<dbReference type="EMBL" id="JWZT01001129">
    <property type="protein sequence ID" value="KII72734.1"/>
    <property type="molecule type" value="Genomic_DNA"/>
</dbReference>
<evidence type="ECO:0000313" key="3">
    <source>
        <dbReference type="Proteomes" id="UP000031668"/>
    </source>
</evidence>
<feature type="region of interest" description="Disordered" evidence="1">
    <location>
        <begin position="75"/>
        <end position="196"/>
    </location>
</feature>
<comment type="caution">
    <text evidence="2">The sequence shown here is derived from an EMBL/GenBank/DDBJ whole genome shotgun (WGS) entry which is preliminary data.</text>
</comment>
<sequence length="217" mass="23358">MLKPLQTVSTSSRPTEQAQSVGYVPNSVKTIIDPGLTSQTTGHEALIGIKLITFDNLLLDKSSTMGDILPGVNSGISSGISETQQIPTEPQPESETSGPPEETTQNDMPELTAGATSLDDGSSVAPKKPKRKRQRKPKINVPKDTQVQGTEGLLSGTKIVDESSTSENIAAQPTSRKGRKRTTKNEKNDEPRPLTHRQRINALAAEAVTLVCRNKCY</sequence>
<dbReference type="AlphaFoldDB" id="A0A0C2J4I3"/>
<evidence type="ECO:0000313" key="2">
    <source>
        <dbReference type="EMBL" id="KII72734.1"/>
    </source>
</evidence>
<feature type="compositionally biased region" description="Basic and acidic residues" evidence="1">
    <location>
        <begin position="183"/>
        <end position="193"/>
    </location>
</feature>
<organism evidence="2 3">
    <name type="scientific">Thelohanellus kitauei</name>
    <name type="common">Myxosporean</name>
    <dbReference type="NCBI Taxonomy" id="669202"/>
    <lineage>
        <taxon>Eukaryota</taxon>
        <taxon>Metazoa</taxon>
        <taxon>Cnidaria</taxon>
        <taxon>Myxozoa</taxon>
        <taxon>Myxosporea</taxon>
        <taxon>Bivalvulida</taxon>
        <taxon>Platysporina</taxon>
        <taxon>Myxobolidae</taxon>
        <taxon>Thelohanellus</taxon>
    </lineage>
</organism>
<evidence type="ECO:0000256" key="1">
    <source>
        <dbReference type="SAM" id="MobiDB-lite"/>
    </source>
</evidence>
<name>A0A0C2J4I3_THEKT</name>